<keyword evidence="2" id="KW-1185">Reference proteome</keyword>
<comment type="caution">
    <text evidence="1">The sequence shown here is derived from an EMBL/GenBank/DDBJ whole genome shotgun (WGS) entry which is preliminary data.</text>
</comment>
<name>A0A9W9IW52_9EURO</name>
<reference evidence="1" key="2">
    <citation type="journal article" date="2023" name="IMA Fungus">
        <title>Comparative genomic study of the Penicillium genus elucidates a diverse pangenome and 15 lateral gene transfer events.</title>
        <authorList>
            <person name="Petersen C."/>
            <person name="Sorensen T."/>
            <person name="Nielsen M.R."/>
            <person name="Sondergaard T.E."/>
            <person name="Sorensen J.L."/>
            <person name="Fitzpatrick D.A."/>
            <person name="Frisvad J.C."/>
            <person name="Nielsen K.L."/>
        </authorList>
    </citation>
    <scope>NUCLEOTIDE SEQUENCE</scope>
    <source>
        <strain evidence="1">IBT 16849</strain>
    </source>
</reference>
<evidence type="ECO:0000313" key="2">
    <source>
        <dbReference type="Proteomes" id="UP001150879"/>
    </source>
</evidence>
<dbReference type="Proteomes" id="UP001150879">
    <property type="component" value="Unassembled WGS sequence"/>
</dbReference>
<evidence type="ECO:0000313" key="1">
    <source>
        <dbReference type="EMBL" id="KAJ5185252.1"/>
    </source>
</evidence>
<protein>
    <submittedName>
        <fullName evidence="1">Uncharacterized protein</fullName>
    </submittedName>
</protein>
<accession>A0A9W9IW52</accession>
<dbReference type="OrthoDB" id="4369470at2759"/>
<gene>
    <name evidence="1" type="ORF">N7472_010092</name>
</gene>
<reference evidence="1" key="1">
    <citation type="submission" date="2022-11" db="EMBL/GenBank/DDBJ databases">
        <authorList>
            <person name="Petersen C."/>
        </authorList>
    </citation>
    <scope>NUCLEOTIDE SEQUENCE</scope>
    <source>
        <strain evidence="1">IBT 16849</strain>
    </source>
</reference>
<proteinExistence type="predicted"/>
<dbReference type="AlphaFoldDB" id="A0A9W9IW52"/>
<sequence length="139" mass="15289">MACAPKDEAAYQAIMDKQLADAKKTRVQRTMLRNGRATWAYGDPDPKPLEGTISDEDAAIAPLAKETMLNSDNEWVQPPNGVKLSDEGVYLATKFMNAKDCGRQYPIDFDQNGHVQATRIPEDPAPLAWAHGDCVDISI</sequence>
<organism evidence="1 2">
    <name type="scientific">Penicillium cf. griseofulvum</name>
    <dbReference type="NCBI Taxonomy" id="2972120"/>
    <lineage>
        <taxon>Eukaryota</taxon>
        <taxon>Fungi</taxon>
        <taxon>Dikarya</taxon>
        <taxon>Ascomycota</taxon>
        <taxon>Pezizomycotina</taxon>
        <taxon>Eurotiomycetes</taxon>
        <taxon>Eurotiomycetidae</taxon>
        <taxon>Eurotiales</taxon>
        <taxon>Aspergillaceae</taxon>
        <taxon>Penicillium</taxon>
    </lineage>
</organism>
<dbReference type="EMBL" id="JAPQKP010000006">
    <property type="protein sequence ID" value="KAJ5185252.1"/>
    <property type="molecule type" value="Genomic_DNA"/>
</dbReference>